<proteinExistence type="predicted"/>
<evidence type="ECO:0000313" key="1">
    <source>
        <dbReference type="EMBL" id="RAR46375.1"/>
    </source>
</evidence>
<name>A0A328WM81_9FLAO</name>
<protein>
    <submittedName>
        <fullName evidence="1">Uncharacterized protein</fullName>
    </submittedName>
</protein>
<accession>A0A328WM81</accession>
<dbReference type="EMBL" id="QLSV01000021">
    <property type="protein sequence ID" value="RAR46375.1"/>
    <property type="molecule type" value="Genomic_DNA"/>
</dbReference>
<dbReference type="AlphaFoldDB" id="A0A328WM81"/>
<comment type="caution">
    <text evidence="1">The sequence shown here is derived from an EMBL/GenBank/DDBJ whole genome shotgun (WGS) entry which is preliminary data.</text>
</comment>
<keyword evidence="2" id="KW-1185">Reference proteome</keyword>
<reference evidence="1 2" key="1">
    <citation type="submission" date="2018-06" db="EMBL/GenBank/DDBJ databases">
        <title>Genomic Encyclopedia of Type Strains, Phase III (KMG-III): the genomes of soil and plant-associated and newly described type strains.</title>
        <authorList>
            <person name="Whitman W."/>
        </authorList>
    </citation>
    <scope>NUCLEOTIDE SEQUENCE [LARGE SCALE GENOMIC DNA]</scope>
    <source>
        <strain evidence="1 2">CGMCC 1.12504</strain>
    </source>
</reference>
<dbReference type="Proteomes" id="UP000249518">
    <property type="component" value="Unassembled WGS sequence"/>
</dbReference>
<organism evidence="1 2">
    <name type="scientific">Flavobacterium lacus</name>
    <dbReference type="NCBI Taxonomy" id="1353778"/>
    <lineage>
        <taxon>Bacteria</taxon>
        <taxon>Pseudomonadati</taxon>
        <taxon>Bacteroidota</taxon>
        <taxon>Flavobacteriia</taxon>
        <taxon>Flavobacteriales</taxon>
        <taxon>Flavobacteriaceae</taxon>
        <taxon>Flavobacterium</taxon>
    </lineage>
</organism>
<sequence>MLFSCKTHRIDKRYFNRVPYVGNEILVFKSSENDKDTIFLKGTETFKMVSHYLFVGNEQFYRINCDCADPYSPTRIFKDQPFVSLNAAVDGKTYISIRAILRNAYFRGAHFTIEEFDDIPLKTIKIENKVYTDVKIVEAKKRQNDQNFALRFYWSVSEGFLGLDKENLEWRLTEKYVP</sequence>
<evidence type="ECO:0000313" key="2">
    <source>
        <dbReference type="Proteomes" id="UP000249518"/>
    </source>
</evidence>
<gene>
    <name evidence="1" type="ORF">B0I10_12122</name>
</gene>